<sequence>MKVGFVLPMAEDAARGAPPPWREIRGLAVDAEAAGFDSVWVFDHLLFRRGDTPETRETAGIWEAWTLMAALAEATTRVELGAVVLATPFRNPAVLAKMAATLDEVSDGRLILGLGAGWHEPEFAAFGIPFDHLASRFEEALAIIAPLLREGRVDFRGTFYAAPDCELRPRGPRPAGPPIMVGASKPRMLRLTAAHADSWNTAWLGTPAKLAERRAGLEAACAEVGRDPASLEVTVGVTVGYPDLWPEERRADEIDPERVLVGSPAEIAAGLRSYAEAGVGHAICMADPPSATSLGRLADALALYRGQDAG</sequence>
<dbReference type="Gene3D" id="3.20.20.30">
    <property type="entry name" value="Luciferase-like domain"/>
    <property type="match status" value="1"/>
</dbReference>
<evidence type="ECO:0000256" key="3">
    <source>
        <dbReference type="ARBA" id="ARBA00023002"/>
    </source>
</evidence>
<accession>A0A6J4U187</accession>
<keyword evidence="4" id="KW-0503">Monooxygenase</keyword>
<dbReference type="PANTHER" id="PTHR42847:SF4">
    <property type="entry name" value="ALKANESULFONATE MONOOXYGENASE-RELATED"/>
    <property type="match status" value="1"/>
</dbReference>
<dbReference type="SUPFAM" id="SSF51679">
    <property type="entry name" value="Bacterial luciferase-like"/>
    <property type="match status" value="1"/>
</dbReference>
<dbReference type="EMBL" id="CADCWG010000021">
    <property type="protein sequence ID" value="CAA9536788.1"/>
    <property type="molecule type" value="Genomic_DNA"/>
</dbReference>
<keyword evidence="3" id="KW-0560">Oxidoreductase</keyword>
<dbReference type="InterPro" id="IPR011251">
    <property type="entry name" value="Luciferase-like_dom"/>
</dbReference>
<keyword evidence="2" id="KW-0288">FMN</keyword>
<protein>
    <recommendedName>
        <fullName evidence="5">Luciferase-like domain-containing protein</fullName>
    </recommendedName>
</protein>
<evidence type="ECO:0000256" key="1">
    <source>
        <dbReference type="ARBA" id="ARBA00022630"/>
    </source>
</evidence>
<dbReference type="Pfam" id="PF00296">
    <property type="entry name" value="Bac_luciferase"/>
    <property type="match status" value="1"/>
</dbReference>
<evidence type="ECO:0000256" key="4">
    <source>
        <dbReference type="ARBA" id="ARBA00023033"/>
    </source>
</evidence>
<organism evidence="6">
    <name type="scientific">uncultured Thermomicrobiales bacterium</name>
    <dbReference type="NCBI Taxonomy" id="1645740"/>
    <lineage>
        <taxon>Bacteria</taxon>
        <taxon>Pseudomonadati</taxon>
        <taxon>Thermomicrobiota</taxon>
        <taxon>Thermomicrobia</taxon>
        <taxon>Thermomicrobiales</taxon>
        <taxon>environmental samples</taxon>
    </lineage>
</organism>
<evidence type="ECO:0000313" key="6">
    <source>
        <dbReference type="EMBL" id="CAA9536788.1"/>
    </source>
</evidence>
<dbReference type="AlphaFoldDB" id="A0A6J4U187"/>
<evidence type="ECO:0000256" key="2">
    <source>
        <dbReference type="ARBA" id="ARBA00022643"/>
    </source>
</evidence>
<name>A0A6J4U187_9BACT</name>
<dbReference type="NCBIfam" id="TIGR03619">
    <property type="entry name" value="F420_Rv2161c"/>
    <property type="match status" value="1"/>
</dbReference>
<dbReference type="InterPro" id="IPR036661">
    <property type="entry name" value="Luciferase-like_sf"/>
</dbReference>
<gene>
    <name evidence="6" type="ORF">AVDCRST_MAG49-320</name>
</gene>
<reference evidence="6" key="1">
    <citation type="submission" date="2020-02" db="EMBL/GenBank/DDBJ databases">
        <authorList>
            <person name="Meier V. D."/>
        </authorList>
    </citation>
    <scope>NUCLEOTIDE SEQUENCE</scope>
    <source>
        <strain evidence="6">AVDCRST_MAG49</strain>
    </source>
</reference>
<keyword evidence="1" id="KW-0285">Flavoprotein</keyword>
<proteinExistence type="predicted"/>
<evidence type="ECO:0000259" key="5">
    <source>
        <dbReference type="Pfam" id="PF00296"/>
    </source>
</evidence>
<dbReference type="PANTHER" id="PTHR42847">
    <property type="entry name" value="ALKANESULFONATE MONOOXYGENASE"/>
    <property type="match status" value="1"/>
</dbReference>
<dbReference type="GO" id="GO:0008726">
    <property type="term" value="F:alkanesulfonate monooxygenase activity"/>
    <property type="evidence" value="ECO:0007669"/>
    <property type="project" value="TreeGrafter"/>
</dbReference>
<dbReference type="InterPro" id="IPR050172">
    <property type="entry name" value="SsuD_RutA_monooxygenase"/>
</dbReference>
<dbReference type="GO" id="GO:0046306">
    <property type="term" value="P:alkanesulfonate catabolic process"/>
    <property type="evidence" value="ECO:0007669"/>
    <property type="project" value="TreeGrafter"/>
</dbReference>
<feature type="domain" description="Luciferase-like" evidence="5">
    <location>
        <begin position="1"/>
        <end position="239"/>
    </location>
</feature>
<dbReference type="InterPro" id="IPR019921">
    <property type="entry name" value="Lucif-like_OxRdtase_Rv2161c"/>
</dbReference>